<feature type="domain" description="OVATE" evidence="8">
    <location>
        <begin position="313"/>
        <end position="372"/>
    </location>
</feature>
<proteinExistence type="predicted"/>
<evidence type="ECO:0000256" key="7">
    <source>
        <dbReference type="SAM" id="MobiDB-lite"/>
    </source>
</evidence>
<dbReference type="PANTHER" id="PTHR33057">
    <property type="entry name" value="TRANSCRIPTION REPRESSOR OFP7-RELATED"/>
    <property type="match status" value="1"/>
</dbReference>
<comment type="subcellular location">
    <subcellularLocation>
        <location evidence="1 6">Nucleus</location>
    </subcellularLocation>
</comment>
<dbReference type="Pfam" id="PF04844">
    <property type="entry name" value="Ovate"/>
    <property type="match status" value="1"/>
</dbReference>
<feature type="region of interest" description="Disordered" evidence="7">
    <location>
        <begin position="83"/>
        <end position="119"/>
    </location>
</feature>
<accession>A0A6A3CBY8</accession>
<keyword evidence="2 6" id="KW-0678">Repressor</keyword>
<evidence type="ECO:0000256" key="6">
    <source>
        <dbReference type="RuleBase" id="RU367028"/>
    </source>
</evidence>
<feature type="compositionally biased region" description="Low complexity" evidence="7">
    <location>
        <begin position="40"/>
        <end position="53"/>
    </location>
</feature>
<feature type="region of interest" description="Disordered" evidence="7">
    <location>
        <begin position="278"/>
        <end position="307"/>
    </location>
</feature>
<protein>
    <recommendedName>
        <fullName evidence="6">Transcription repressor</fullName>
    </recommendedName>
    <alternativeName>
        <fullName evidence="6">Ovate family protein</fullName>
    </alternativeName>
</protein>
<dbReference type="GO" id="GO:0005634">
    <property type="term" value="C:nucleus"/>
    <property type="evidence" value="ECO:0007669"/>
    <property type="project" value="UniProtKB-SubCell"/>
</dbReference>
<comment type="caution">
    <text evidence="9">The sequence shown here is derived from an EMBL/GenBank/DDBJ whole genome shotgun (WGS) entry which is preliminary data.</text>
</comment>
<feature type="compositionally biased region" description="Basic residues" evidence="7">
    <location>
        <begin position="98"/>
        <end position="107"/>
    </location>
</feature>
<dbReference type="GO" id="GO:0003677">
    <property type="term" value="F:DNA binding"/>
    <property type="evidence" value="ECO:0007669"/>
    <property type="project" value="InterPro"/>
</dbReference>
<evidence type="ECO:0000256" key="3">
    <source>
        <dbReference type="ARBA" id="ARBA00023015"/>
    </source>
</evidence>
<dbReference type="InterPro" id="IPR006458">
    <property type="entry name" value="Ovate_C"/>
</dbReference>
<sequence length="379" mass="43470">MGNYRFQFSDMMPNAWFYKLKDMGKPRNHGYSSNKHHHQISSPSSSISQPSKTKQPHHFYPRKSYYFTRELVPSDGFYVAPTNNKSAGSHLLDPPRKSSQKRSRKSNIRSSSSRKLVSSSVSAGCRYRATLWTKPDSPPQYSASSSSDGVSPPQEFRSDCVLTTQSFDNMVSLSHSSSCKAMDSQPMDIVVVDEGSKKFNKMDEFDNFSELQLPRIITKPVEFNYKKEQNMEPTNHRRNSAKFEENNVHGSYLVKENKKTCQGRRSCVNSTGLRLRINSPKMGSRRLQGHAQKSMSSSSRSRSRRSLSDSFAVVKSSFNPQRDFRESMVEMIRENNIRTSKDLEDLLACYLSLNSDEYHGLIIKVFKQIWFDLNDVRLK</sequence>
<keyword evidence="4 6" id="KW-0804">Transcription</keyword>
<keyword evidence="10" id="KW-1185">Reference proteome</keyword>
<feature type="compositionally biased region" description="Low complexity" evidence="7">
    <location>
        <begin position="108"/>
        <end position="119"/>
    </location>
</feature>
<evidence type="ECO:0000256" key="1">
    <source>
        <dbReference type="ARBA" id="ARBA00004123"/>
    </source>
</evidence>
<comment type="function">
    <text evidence="6">Transcriptional repressor that regulates multiple aspects of plant growth and development.</text>
</comment>
<dbReference type="Proteomes" id="UP000436088">
    <property type="component" value="Unassembled WGS sequence"/>
</dbReference>
<dbReference type="PROSITE" id="PS51754">
    <property type="entry name" value="OVATE"/>
    <property type="match status" value="1"/>
</dbReference>
<dbReference type="AlphaFoldDB" id="A0A6A3CBY8"/>
<name>A0A6A3CBY8_HIBSY</name>
<evidence type="ECO:0000256" key="5">
    <source>
        <dbReference type="ARBA" id="ARBA00023242"/>
    </source>
</evidence>
<keyword evidence="3 6" id="KW-0805">Transcription regulation</keyword>
<dbReference type="OrthoDB" id="1928390at2759"/>
<evidence type="ECO:0000256" key="4">
    <source>
        <dbReference type="ARBA" id="ARBA00023163"/>
    </source>
</evidence>
<dbReference type="InterPro" id="IPR025830">
    <property type="entry name" value="DNA_bnd_dom_ovate"/>
</dbReference>
<keyword evidence="5 6" id="KW-0539">Nucleus</keyword>
<dbReference type="PANTHER" id="PTHR33057:SF151">
    <property type="entry name" value="TRANSCRIPTION REPRESSOR OFP1"/>
    <property type="match status" value="1"/>
</dbReference>
<feature type="region of interest" description="Disordered" evidence="7">
    <location>
        <begin position="135"/>
        <end position="155"/>
    </location>
</feature>
<organism evidence="9 10">
    <name type="scientific">Hibiscus syriacus</name>
    <name type="common">Rose of Sharon</name>
    <dbReference type="NCBI Taxonomy" id="106335"/>
    <lineage>
        <taxon>Eukaryota</taxon>
        <taxon>Viridiplantae</taxon>
        <taxon>Streptophyta</taxon>
        <taxon>Embryophyta</taxon>
        <taxon>Tracheophyta</taxon>
        <taxon>Spermatophyta</taxon>
        <taxon>Magnoliopsida</taxon>
        <taxon>eudicotyledons</taxon>
        <taxon>Gunneridae</taxon>
        <taxon>Pentapetalae</taxon>
        <taxon>rosids</taxon>
        <taxon>malvids</taxon>
        <taxon>Malvales</taxon>
        <taxon>Malvaceae</taxon>
        <taxon>Malvoideae</taxon>
        <taxon>Hibiscus</taxon>
    </lineage>
</organism>
<evidence type="ECO:0000256" key="2">
    <source>
        <dbReference type="ARBA" id="ARBA00022491"/>
    </source>
</evidence>
<dbReference type="EMBL" id="VEPZ02000350">
    <property type="protein sequence ID" value="KAE8726703.1"/>
    <property type="molecule type" value="Genomic_DNA"/>
</dbReference>
<evidence type="ECO:0000313" key="10">
    <source>
        <dbReference type="Proteomes" id="UP000436088"/>
    </source>
</evidence>
<evidence type="ECO:0000259" key="8">
    <source>
        <dbReference type="PROSITE" id="PS51754"/>
    </source>
</evidence>
<dbReference type="InterPro" id="IPR038933">
    <property type="entry name" value="Ovate"/>
</dbReference>
<gene>
    <name evidence="9" type="ORF">F3Y22_tig00006507pilonHSYRG00077</name>
</gene>
<reference evidence="9" key="1">
    <citation type="submission" date="2019-09" db="EMBL/GenBank/DDBJ databases">
        <title>Draft genome information of white flower Hibiscus syriacus.</title>
        <authorList>
            <person name="Kim Y.-M."/>
        </authorList>
    </citation>
    <scope>NUCLEOTIDE SEQUENCE [LARGE SCALE GENOMIC DNA]</scope>
    <source>
        <strain evidence="9">YM2019G1</strain>
    </source>
</reference>
<dbReference type="GO" id="GO:0045892">
    <property type="term" value="P:negative regulation of DNA-templated transcription"/>
    <property type="evidence" value="ECO:0007669"/>
    <property type="project" value="UniProtKB-UniRule"/>
</dbReference>
<evidence type="ECO:0000313" key="9">
    <source>
        <dbReference type="EMBL" id="KAE8726703.1"/>
    </source>
</evidence>
<dbReference type="NCBIfam" id="TIGR01568">
    <property type="entry name" value="A_thal_3678"/>
    <property type="match status" value="1"/>
</dbReference>
<feature type="region of interest" description="Disordered" evidence="7">
    <location>
        <begin position="27"/>
        <end position="58"/>
    </location>
</feature>
<dbReference type="Pfam" id="PF13724">
    <property type="entry name" value="DNA_binding_2"/>
    <property type="match status" value="1"/>
</dbReference>